<dbReference type="PANTHER" id="PTHR45626">
    <property type="entry name" value="TRANSCRIPTION TERMINATION FACTOR 2-RELATED"/>
    <property type="match status" value="1"/>
</dbReference>
<feature type="domain" description="RING-type" evidence="13">
    <location>
        <begin position="692"/>
        <end position="736"/>
    </location>
</feature>
<sequence length="871" mass="98311">METRETLKEAWQGWSASVVGMTMPIGAALPFGAALRCGAAPGNDGEVHLGYLSHQQVTGIRYYQGKETLKPKDEVVLKREPTNNFDQNAIAVHTKVGIQVGHINRGLAKALAPLMDEKALPEPSPPKKAKTEVKAILDRSSVKKFEDVKGDVVAEGEGKPRCRMEMVHQYSNQTYAYATINFYGKASAKTSVKAHLHRYGFILIDPPSYLPRVGASPFGTPFSASSGYSSGYRYISSSQQKKMSEEELDTFFQQTIKQKISTQVPPAKLAAAGVKTGLLQHQLEAVAWMYSRETNPDGGELPPLYEEKGAGFGKYYYNKITQENTPERPKNVKGGILADDMGLGKTLSCLALIAFTKMEEKEKDQRPTLVVCPLSVIQNWERQVEDHLEPETCRVHVYHGPGRHQTVKDVYNNEYDIVLTTFQTLALEVELVKSKNKKGFKKVKKEDRVKRVRKVGCRSLLDVKYRRVILDEAHIIRNRMTRAFAAVDEVVSDTKWCLTGTPFVNNTYDLQSLMQYLKSEPLMDIEVFNKYIGRPLKWRGDPVALGKLRVLMGVLCMRRTKDLLKDRLPPKEEIQHDITMAPAEKEVYDILFDSAKLLFEAMLAMNSNGDFVFKHYTHILESLLRLRQACTAAALVPEERVENSRQALKAFAKKFEEKKRLTEKEVKEMMDILTKTLKEGDSPEVKEGEKECVVCYEAHTDEGIRILSKCKHNLCNVCLEKIVDREKGQARCPMCREPFTMGDVKGLKDLKEDLAEFENEDTCPPCEQEDEDFQAKVKSEPGVKAEGSRRSSRLSSRMSELLEDAAAEETPAVGVLPAKAEALIRSMEEGLKENGVQKFVVYSQFVKHLNLLQTWISQRLPQMQVLRLEAR</sequence>
<dbReference type="InterPro" id="IPR017907">
    <property type="entry name" value="Znf_RING_CS"/>
</dbReference>
<dbReference type="Proteomes" id="UP001472866">
    <property type="component" value="Chromosome 11"/>
</dbReference>
<keyword evidence="6" id="KW-0378">Hydrolase</keyword>
<dbReference type="Gene3D" id="3.30.40.10">
    <property type="entry name" value="Zinc/RING finger domain, C3HC4 (zinc finger)"/>
    <property type="match status" value="1"/>
</dbReference>
<keyword evidence="8" id="KW-0862">Zinc</keyword>
<dbReference type="InterPro" id="IPR038718">
    <property type="entry name" value="SNF2-like_sf"/>
</dbReference>
<dbReference type="InterPro" id="IPR027417">
    <property type="entry name" value="P-loop_NTPase"/>
</dbReference>
<protein>
    <submittedName>
        <fullName evidence="15">DNA repair protein RAD5</fullName>
    </submittedName>
</protein>
<evidence type="ECO:0000256" key="6">
    <source>
        <dbReference type="ARBA" id="ARBA00022801"/>
    </source>
</evidence>
<keyword evidence="5 11" id="KW-0863">Zinc-finger</keyword>
<comment type="subcellular location">
    <subcellularLocation>
        <location evidence="1">Nucleus</location>
    </subcellularLocation>
</comment>
<dbReference type="InterPro" id="IPR050628">
    <property type="entry name" value="SNF2_RAD54_helicase_TF"/>
</dbReference>
<dbReference type="Pfam" id="PF08797">
    <property type="entry name" value="HIRAN"/>
    <property type="match status" value="1"/>
</dbReference>
<accession>A0AAX4PG59</accession>
<dbReference type="GO" id="GO:0005524">
    <property type="term" value="F:ATP binding"/>
    <property type="evidence" value="ECO:0007669"/>
    <property type="project" value="UniProtKB-KW"/>
</dbReference>
<dbReference type="PANTHER" id="PTHR45626:SF17">
    <property type="entry name" value="HELICASE-LIKE TRANSCRIPTION FACTOR"/>
    <property type="match status" value="1"/>
</dbReference>
<comment type="similarity">
    <text evidence="2">Belongs to the SNF2/RAD54 helicase family. RAD16 subfamily.</text>
</comment>
<keyword evidence="7" id="KW-0347">Helicase</keyword>
<organism evidence="15 16">
    <name type="scientific">Chloropicon roscoffensis</name>
    <dbReference type="NCBI Taxonomy" id="1461544"/>
    <lineage>
        <taxon>Eukaryota</taxon>
        <taxon>Viridiplantae</taxon>
        <taxon>Chlorophyta</taxon>
        <taxon>Chloropicophyceae</taxon>
        <taxon>Chloropicales</taxon>
        <taxon>Chloropicaceae</taxon>
        <taxon>Chloropicon</taxon>
    </lineage>
</organism>
<dbReference type="SMART" id="SM00910">
    <property type="entry name" value="HIRAN"/>
    <property type="match status" value="1"/>
</dbReference>
<evidence type="ECO:0000256" key="9">
    <source>
        <dbReference type="ARBA" id="ARBA00022840"/>
    </source>
</evidence>
<dbReference type="InterPro" id="IPR013083">
    <property type="entry name" value="Znf_RING/FYVE/PHD"/>
</dbReference>
<dbReference type="GO" id="GO:0008270">
    <property type="term" value="F:zinc ion binding"/>
    <property type="evidence" value="ECO:0007669"/>
    <property type="project" value="UniProtKB-KW"/>
</dbReference>
<name>A0AAX4PG59_9CHLO</name>
<evidence type="ECO:0000259" key="14">
    <source>
        <dbReference type="PROSITE" id="PS51192"/>
    </source>
</evidence>
<dbReference type="GO" id="GO:0005634">
    <property type="term" value="C:nucleus"/>
    <property type="evidence" value="ECO:0007669"/>
    <property type="project" value="UniProtKB-SubCell"/>
</dbReference>
<evidence type="ECO:0000313" key="16">
    <source>
        <dbReference type="Proteomes" id="UP001472866"/>
    </source>
</evidence>
<dbReference type="InterPro" id="IPR014905">
    <property type="entry name" value="HIRAN"/>
</dbReference>
<dbReference type="PROSITE" id="PS50089">
    <property type="entry name" value="ZF_RING_2"/>
    <property type="match status" value="1"/>
</dbReference>
<keyword evidence="9" id="KW-0067">ATP-binding</keyword>
<dbReference type="InterPro" id="IPR014001">
    <property type="entry name" value="Helicase_ATP-bd"/>
</dbReference>
<evidence type="ECO:0000256" key="5">
    <source>
        <dbReference type="ARBA" id="ARBA00022771"/>
    </source>
</evidence>
<evidence type="ECO:0000313" key="15">
    <source>
        <dbReference type="EMBL" id="WZN65213.1"/>
    </source>
</evidence>
<feature type="compositionally biased region" description="Basic and acidic residues" evidence="12">
    <location>
        <begin position="774"/>
        <end position="789"/>
    </location>
</feature>
<dbReference type="GO" id="GO:0016818">
    <property type="term" value="F:hydrolase activity, acting on acid anhydrides, in phosphorus-containing anhydrides"/>
    <property type="evidence" value="ECO:0007669"/>
    <property type="project" value="InterPro"/>
</dbReference>
<dbReference type="SUPFAM" id="SSF57850">
    <property type="entry name" value="RING/U-box"/>
    <property type="match status" value="1"/>
</dbReference>
<proteinExistence type="inferred from homology"/>
<dbReference type="GO" id="GO:0006281">
    <property type="term" value="P:DNA repair"/>
    <property type="evidence" value="ECO:0007669"/>
    <property type="project" value="TreeGrafter"/>
</dbReference>
<feature type="region of interest" description="Disordered" evidence="12">
    <location>
        <begin position="774"/>
        <end position="797"/>
    </location>
</feature>
<keyword evidence="16" id="KW-1185">Reference proteome</keyword>
<dbReference type="GO" id="GO:0008094">
    <property type="term" value="F:ATP-dependent activity, acting on DNA"/>
    <property type="evidence" value="ECO:0007669"/>
    <property type="project" value="TreeGrafter"/>
</dbReference>
<evidence type="ECO:0000256" key="11">
    <source>
        <dbReference type="PROSITE-ProRule" id="PRU00175"/>
    </source>
</evidence>
<dbReference type="GO" id="GO:0003676">
    <property type="term" value="F:nucleic acid binding"/>
    <property type="evidence" value="ECO:0007669"/>
    <property type="project" value="InterPro"/>
</dbReference>
<dbReference type="Gene3D" id="3.40.50.10810">
    <property type="entry name" value="Tandem AAA-ATPase domain"/>
    <property type="match status" value="1"/>
</dbReference>
<keyword evidence="10" id="KW-0539">Nucleus</keyword>
<dbReference type="SMART" id="SM00487">
    <property type="entry name" value="DEXDc"/>
    <property type="match status" value="1"/>
</dbReference>
<evidence type="ECO:0000256" key="1">
    <source>
        <dbReference type="ARBA" id="ARBA00004123"/>
    </source>
</evidence>
<dbReference type="PROSITE" id="PS00518">
    <property type="entry name" value="ZF_RING_1"/>
    <property type="match status" value="1"/>
</dbReference>
<evidence type="ECO:0000256" key="4">
    <source>
        <dbReference type="ARBA" id="ARBA00022741"/>
    </source>
</evidence>
<dbReference type="InterPro" id="IPR001841">
    <property type="entry name" value="Znf_RING"/>
</dbReference>
<dbReference type="Gene3D" id="3.30.70.2330">
    <property type="match status" value="1"/>
</dbReference>
<feature type="domain" description="Helicase ATP-binding" evidence="14">
    <location>
        <begin position="326"/>
        <end position="520"/>
    </location>
</feature>
<gene>
    <name evidence="15" type="ORF">HKI87_11g67700</name>
</gene>
<dbReference type="InterPro" id="IPR000330">
    <property type="entry name" value="SNF2_N"/>
</dbReference>
<dbReference type="AlphaFoldDB" id="A0AAX4PG59"/>
<evidence type="ECO:0000256" key="3">
    <source>
        <dbReference type="ARBA" id="ARBA00022723"/>
    </source>
</evidence>
<dbReference type="EMBL" id="CP151511">
    <property type="protein sequence ID" value="WZN65213.1"/>
    <property type="molecule type" value="Genomic_DNA"/>
</dbReference>
<keyword evidence="3" id="KW-0479">Metal-binding</keyword>
<evidence type="ECO:0000259" key="13">
    <source>
        <dbReference type="PROSITE" id="PS50089"/>
    </source>
</evidence>
<evidence type="ECO:0000256" key="2">
    <source>
        <dbReference type="ARBA" id="ARBA00008438"/>
    </source>
</evidence>
<dbReference type="PROSITE" id="PS51192">
    <property type="entry name" value="HELICASE_ATP_BIND_1"/>
    <property type="match status" value="1"/>
</dbReference>
<evidence type="ECO:0000256" key="8">
    <source>
        <dbReference type="ARBA" id="ARBA00022833"/>
    </source>
</evidence>
<dbReference type="Pfam" id="PF00176">
    <property type="entry name" value="SNF2-rel_dom"/>
    <property type="match status" value="1"/>
</dbReference>
<dbReference type="SUPFAM" id="SSF52540">
    <property type="entry name" value="P-loop containing nucleoside triphosphate hydrolases"/>
    <property type="match status" value="2"/>
</dbReference>
<dbReference type="Pfam" id="PF13920">
    <property type="entry name" value="zf-C3HC4_3"/>
    <property type="match status" value="1"/>
</dbReference>
<keyword evidence="4" id="KW-0547">Nucleotide-binding</keyword>
<dbReference type="SMART" id="SM00184">
    <property type="entry name" value="RING"/>
    <property type="match status" value="1"/>
</dbReference>
<evidence type="ECO:0000256" key="12">
    <source>
        <dbReference type="SAM" id="MobiDB-lite"/>
    </source>
</evidence>
<evidence type="ECO:0000256" key="10">
    <source>
        <dbReference type="ARBA" id="ARBA00023242"/>
    </source>
</evidence>
<evidence type="ECO:0000256" key="7">
    <source>
        <dbReference type="ARBA" id="ARBA00022806"/>
    </source>
</evidence>
<reference evidence="15 16" key="1">
    <citation type="submission" date="2024-03" db="EMBL/GenBank/DDBJ databases">
        <title>Complete genome sequence of the green alga Chloropicon roscoffensis RCC1871.</title>
        <authorList>
            <person name="Lemieux C."/>
            <person name="Pombert J.-F."/>
            <person name="Otis C."/>
            <person name="Turmel M."/>
        </authorList>
    </citation>
    <scope>NUCLEOTIDE SEQUENCE [LARGE SCALE GENOMIC DNA]</scope>
    <source>
        <strain evidence="15 16">RCC1871</strain>
    </source>
</reference>
<dbReference type="GO" id="GO:0004386">
    <property type="term" value="F:helicase activity"/>
    <property type="evidence" value="ECO:0007669"/>
    <property type="project" value="UniProtKB-KW"/>
</dbReference>